<proteinExistence type="predicted"/>
<feature type="compositionally biased region" description="Polar residues" evidence="6">
    <location>
        <begin position="614"/>
        <end position="623"/>
    </location>
</feature>
<organism evidence="8 9">
    <name type="scientific">Kluyveromyces marxianus</name>
    <name type="common">Yeast</name>
    <name type="synonym">Candida kefyr</name>
    <dbReference type="NCBI Taxonomy" id="4911"/>
    <lineage>
        <taxon>Eukaryota</taxon>
        <taxon>Fungi</taxon>
        <taxon>Dikarya</taxon>
        <taxon>Ascomycota</taxon>
        <taxon>Saccharomycotina</taxon>
        <taxon>Saccharomycetes</taxon>
        <taxon>Saccharomycetales</taxon>
        <taxon>Saccharomycetaceae</taxon>
        <taxon>Kluyveromyces</taxon>
    </lineage>
</organism>
<evidence type="ECO:0000313" key="8">
    <source>
        <dbReference type="EMBL" id="QGN15117.1"/>
    </source>
</evidence>
<protein>
    <recommendedName>
        <fullName evidence="2">DNA helicase</fullName>
        <ecNumber evidence="2">3.6.4.12</ecNumber>
    </recommendedName>
</protein>
<keyword evidence="8" id="KW-0547">Nucleotide-binding</keyword>
<keyword evidence="8" id="KW-0347">Helicase</keyword>
<comment type="subcellular location">
    <subcellularLocation>
        <location evidence="1">Chromosome</location>
        <location evidence="1">Telomere</location>
    </subcellularLocation>
</comment>
<dbReference type="SMART" id="SM00559">
    <property type="entry name" value="Ku78"/>
    <property type="match status" value="1"/>
</dbReference>
<dbReference type="Gene3D" id="2.40.290.10">
    <property type="match status" value="1"/>
</dbReference>
<keyword evidence="3" id="KW-0158">Chromosome</keyword>
<dbReference type="EMBL" id="CP015056">
    <property type="protein sequence ID" value="QGN15117.1"/>
    <property type="molecule type" value="Genomic_DNA"/>
</dbReference>
<reference evidence="8 9" key="2">
    <citation type="submission" date="2019-11" db="EMBL/GenBank/DDBJ databases">
        <authorList>
            <person name="Lu H."/>
        </authorList>
    </citation>
    <scope>NUCLEOTIDE SEQUENCE [LARGE SCALE GENOMIC DNA]</scope>
    <source>
        <strain evidence="8 9">FIM1</strain>
    </source>
</reference>
<evidence type="ECO:0000256" key="6">
    <source>
        <dbReference type="SAM" id="MobiDB-lite"/>
    </source>
</evidence>
<accession>A0ABX6ETN5</accession>
<dbReference type="Proteomes" id="UP000422736">
    <property type="component" value="Chromosome 3"/>
</dbReference>
<evidence type="ECO:0000256" key="1">
    <source>
        <dbReference type="ARBA" id="ARBA00004574"/>
    </source>
</evidence>
<evidence type="ECO:0000256" key="2">
    <source>
        <dbReference type="ARBA" id="ARBA00012551"/>
    </source>
</evidence>
<keyword evidence="4" id="KW-0779">Telomere</keyword>
<dbReference type="InterPro" id="IPR016194">
    <property type="entry name" value="SPOC-like_C_dom_sf"/>
</dbReference>
<dbReference type="InterPro" id="IPR006164">
    <property type="entry name" value="DNA_bd_Ku70/Ku80"/>
</dbReference>
<keyword evidence="5" id="KW-0238">DNA-binding</keyword>
<dbReference type="Pfam" id="PF02735">
    <property type="entry name" value="Ku"/>
    <property type="match status" value="1"/>
</dbReference>
<evidence type="ECO:0000313" key="9">
    <source>
        <dbReference type="Proteomes" id="UP000422736"/>
    </source>
</evidence>
<reference evidence="8 9" key="1">
    <citation type="submission" date="2016-03" db="EMBL/GenBank/DDBJ databases">
        <title>How can Kluyveromyces marxianus grow so fast - potential evolutionary course in Saccharomyces Complex revealed by comparative genomics.</title>
        <authorList>
            <person name="Mo W."/>
            <person name="Lu W."/>
            <person name="Yang X."/>
            <person name="Qi J."/>
            <person name="Lv H."/>
        </authorList>
    </citation>
    <scope>NUCLEOTIDE SEQUENCE [LARGE SCALE GENOMIC DNA]</scope>
    <source>
        <strain evidence="8 9">FIM1</strain>
    </source>
</reference>
<dbReference type="EC" id="3.6.4.12" evidence="2"/>
<feature type="region of interest" description="Disordered" evidence="6">
    <location>
        <begin position="553"/>
        <end position="637"/>
    </location>
</feature>
<evidence type="ECO:0000256" key="3">
    <source>
        <dbReference type="ARBA" id="ARBA00022454"/>
    </source>
</evidence>
<feature type="region of interest" description="Disordered" evidence="6">
    <location>
        <begin position="498"/>
        <end position="517"/>
    </location>
</feature>
<gene>
    <name evidence="8" type="primary">YKU80</name>
    <name evidence="8" type="ORF">FIM1_1804</name>
</gene>
<dbReference type="GO" id="GO:0004386">
    <property type="term" value="F:helicase activity"/>
    <property type="evidence" value="ECO:0007669"/>
    <property type="project" value="UniProtKB-KW"/>
</dbReference>
<feature type="domain" description="Ku" evidence="7">
    <location>
        <begin position="306"/>
        <end position="444"/>
    </location>
</feature>
<dbReference type="PANTHER" id="PTHR12604">
    <property type="entry name" value="KU AUTOANTIGEN DNA HELICASE"/>
    <property type="match status" value="1"/>
</dbReference>
<feature type="compositionally biased region" description="Polar residues" evidence="6">
    <location>
        <begin position="504"/>
        <end position="516"/>
    </location>
</feature>
<dbReference type="PANTHER" id="PTHR12604:SF4">
    <property type="entry name" value="X-RAY REPAIR CROSS-COMPLEMENTING PROTEIN 5"/>
    <property type="match status" value="1"/>
</dbReference>
<evidence type="ECO:0000256" key="5">
    <source>
        <dbReference type="ARBA" id="ARBA00023125"/>
    </source>
</evidence>
<name>A0ABX6ETN5_KLUMA</name>
<evidence type="ECO:0000259" key="7">
    <source>
        <dbReference type="SMART" id="SM00559"/>
    </source>
</evidence>
<keyword evidence="8" id="KW-0378">Hydrolase</keyword>
<keyword evidence="9" id="KW-1185">Reference proteome</keyword>
<feature type="compositionally biased region" description="Basic and acidic residues" evidence="6">
    <location>
        <begin position="602"/>
        <end position="613"/>
    </location>
</feature>
<keyword evidence="8" id="KW-0067">ATP-binding</keyword>
<evidence type="ECO:0000256" key="4">
    <source>
        <dbReference type="ARBA" id="ARBA00022895"/>
    </source>
</evidence>
<dbReference type="SUPFAM" id="SSF100939">
    <property type="entry name" value="SPOC domain-like"/>
    <property type="match status" value="1"/>
</dbReference>
<sequence>MSQLTAFLIDVAACNSPLATPETTSQCLSYLEYTLLNKAHAQRKTDYVQVALANLSSNDPDRDPALPVNMAMLAGPQPRPLISVKDVGEWVGRVSRYLETSRNPKDEQDEETDVSSSLFNALLVLVLQLKEFVGKRKMRVRIVVFTGDTFQDVSSDELETFDQQCPFEVVLVSPSALPSAFGKAEGKAEDNDSGRIDNDTAFGKAVSLSHGLLFSTQQMISAIADPRPKLVRPVRIFEGQLRLGDPQLPESLCINVEAYPGTKQVSLESRRVLRKLPVDGEQGLYEYKPVKSVVEYYTGPNSDDTGATISSQYVSKAYRYGSDYVSLPQMLEEKRQFHASPGIDIRGFLDMDKLERRYLCSESVYVVAGSTSRADYVGFCSLVDALAKQRRTVLARWVPKSGSEAQMCVLAPARGSNGERVLVMSRLAMAEEERGFSGAAASSEAASPEVASDEAGSDLLMERFVEGMTMQGGSSSSPGPGPGPGIIQRYADIAVDTGVPLPMDQTSGKSGGQKSAHSLDLPPAIPLHLQRWAILHKVHANYISQYLGLGPGQGPGNEPGLEPDSDSTLLSHRTPPMSPAVTRAFTPHHGPLELSHQLKSHLGVEKQPERRSTDSPAAPSTPQDPELLDLEALLGGP</sequence>